<feature type="compositionally biased region" description="Polar residues" evidence="1">
    <location>
        <begin position="142"/>
        <end position="155"/>
    </location>
</feature>
<dbReference type="STRING" id="29139.ENSVURP00010010843"/>
<evidence type="ECO:0000313" key="4">
    <source>
        <dbReference type="Proteomes" id="UP000314987"/>
    </source>
</evidence>
<feature type="domain" description="Tankyrase 1-binding protein C-terminal" evidence="2">
    <location>
        <begin position="214"/>
        <end position="385"/>
    </location>
</feature>
<evidence type="ECO:0000259" key="2">
    <source>
        <dbReference type="SMART" id="SM01319"/>
    </source>
</evidence>
<dbReference type="Proteomes" id="UP000314987">
    <property type="component" value="Unassembled WGS sequence"/>
</dbReference>
<dbReference type="Pfam" id="PF15327">
    <property type="entry name" value="Tankyrase_bdg_C"/>
    <property type="match status" value="1"/>
</dbReference>
<feature type="compositionally biased region" description="Polar residues" evidence="1">
    <location>
        <begin position="338"/>
        <end position="348"/>
    </location>
</feature>
<feature type="compositionally biased region" description="Basic residues" evidence="1">
    <location>
        <begin position="237"/>
        <end position="254"/>
    </location>
</feature>
<accession>A0A4X2KG66</accession>
<sequence length="394" mass="43838">MDYLGDKLTVAQSHMTQWMGTVRRSFQEALNLVTTAVSHERTSSEGPSRTPFKRTASFRHFASRSRESFRRFSVRSQQRFSSLRKRQASSEPPDLDQLKQCFSRQPPEAKDTDTLVQESDSQYGTWNDPRQSGESFAPETPSPDNNVTSARKQPTSSSRLSSLSSQTEPASPADAGDSSRDQRSTSLDRSSTDLDSTDGAEGAPPSDTGPGGKVDDFSFINQTSVLDSSALKARAQLSKRNRRRAPISHSLRRSRVSEAENPFSLVEETDSAWMFKDSTEEKSVKKESSDEEEKPSRSERTPVSQPQRLPVFPGVDPSVLKAQLRKRNESDSPGEVQASAQLSKSPKSPFQPGVLGSRVLPSSVEKEERSEETSPQWLKDLKSKKRQSQYENQA</sequence>
<feature type="compositionally biased region" description="Low complexity" evidence="1">
    <location>
        <begin position="156"/>
        <end position="165"/>
    </location>
</feature>
<reference evidence="3" key="2">
    <citation type="submission" date="2025-08" db="UniProtKB">
        <authorList>
            <consortium name="Ensembl"/>
        </authorList>
    </citation>
    <scope>IDENTIFICATION</scope>
</reference>
<feature type="region of interest" description="Disordered" evidence="1">
    <location>
        <begin position="73"/>
        <end position="394"/>
    </location>
</feature>
<evidence type="ECO:0000313" key="3">
    <source>
        <dbReference type="Ensembl" id="ENSVURP00010010843.1"/>
    </source>
</evidence>
<dbReference type="OMA" id="EEANNAW"/>
<keyword evidence="4" id="KW-1185">Reference proteome</keyword>
<dbReference type="GeneTree" id="ENSGT00940000154184"/>
<feature type="compositionally biased region" description="Polar residues" evidence="1">
    <location>
        <begin position="114"/>
        <end position="134"/>
    </location>
</feature>
<dbReference type="InterPro" id="IPR040006">
    <property type="entry name" value="TNKS1BP1-like"/>
</dbReference>
<dbReference type="PANTHER" id="PTHR22042:SF3">
    <property type="entry name" value="RIKEN CDNA 2900026A02 GENE"/>
    <property type="match status" value="1"/>
</dbReference>
<reference evidence="4" key="1">
    <citation type="submission" date="2018-12" db="EMBL/GenBank/DDBJ databases">
        <authorList>
            <person name="Yazar S."/>
        </authorList>
    </citation>
    <scope>NUCLEOTIDE SEQUENCE [LARGE SCALE GENOMIC DNA]</scope>
</reference>
<dbReference type="InterPro" id="IPR032764">
    <property type="entry name" value="Tankyrase-bd_C"/>
</dbReference>
<reference evidence="3" key="3">
    <citation type="submission" date="2025-09" db="UniProtKB">
        <authorList>
            <consortium name="Ensembl"/>
        </authorList>
    </citation>
    <scope>IDENTIFICATION</scope>
</reference>
<feature type="compositionally biased region" description="Basic and acidic residues" evidence="1">
    <location>
        <begin position="277"/>
        <end position="300"/>
    </location>
</feature>
<evidence type="ECO:0000256" key="1">
    <source>
        <dbReference type="SAM" id="MobiDB-lite"/>
    </source>
</evidence>
<dbReference type="SMART" id="SM01319">
    <property type="entry name" value="Tankyrase_bdg_C"/>
    <property type="match status" value="1"/>
</dbReference>
<dbReference type="Ensembl" id="ENSVURT00010012315.1">
    <property type="protein sequence ID" value="ENSVURP00010010843.1"/>
    <property type="gene ID" value="ENSVURG00010008378.1"/>
</dbReference>
<dbReference type="PANTHER" id="PTHR22042">
    <property type="entry name" value="TANKYRASE 1 BINDING PROTEIN"/>
    <property type="match status" value="1"/>
</dbReference>
<protein>
    <recommendedName>
        <fullName evidence="2">Tankyrase 1-binding protein C-terminal domain-containing protein</fullName>
    </recommendedName>
</protein>
<feature type="region of interest" description="Disordered" evidence="1">
    <location>
        <begin position="37"/>
        <end position="59"/>
    </location>
</feature>
<dbReference type="AlphaFoldDB" id="A0A4X2KG66"/>
<name>A0A4X2KG66_VOMUR</name>
<organism evidence="3 4">
    <name type="scientific">Vombatus ursinus</name>
    <name type="common">Common wombat</name>
    <dbReference type="NCBI Taxonomy" id="29139"/>
    <lineage>
        <taxon>Eukaryota</taxon>
        <taxon>Metazoa</taxon>
        <taxon>Chordata</taxon>
        <taxon>Craniata</taxon>
        <taxon>Vertebrata</taxon>
        <taxon>Euteleostomi</taxon>
        <taxon>Mammalia</taxon>
        <taxon>Metatheria</taxon>
        <taxon>Diprotodontia</taxon>
        <taxon>Vombatidae</taxon>
        <taxon>Vombatus</taxon>
    </lineage>
</organism>
<proteinExistence type="predicted"/>